<evidence type="ECO:0000256" key="1">
    <source>
        <dbReference type="SAM" id="MobiDB-lite"/>
    </source>
</evidence>
<gene>
    <name evidence="2" type="ORF">HAND00432_LOCUS35246</name>
</gene>
<organism evidence="2">
    <name type="scientific">Hemiselmis andersenii</name>
    <name type="common">Cryptophyte alga</name>
    <dbReference type="NCBI Taxonomy" id="464988"/>
    <lineage>
        <taxon>Eukaryota</taxon>
        <taxon>Cryptophyceae</taxon>
        <taxon>Cryptomonadales</taxon>
        <taxon>Hemiselmidaceae</taxon>
        <taxon>Hemiselmis</taxon>
    </lineage>
</organism>
<evidence type="ECO:0000313" key="2">
    <source>
        <dbReference type="EMBL" id="CAD8984234.1"/>
    </source>
</evidence>
<reference evidence="2" key="1">
    <citation type="submission" date="2021-01" db="EMBL/GenBank/DDBJ databases">
        <authorList>
            <person name="Corre E."/>
            <person name="Pelletier E."/>
            <person name="Niang G."/>
            <person name="Scheremetjew M."/>
            <person name="Finn R."/>
            <person name="Kale V."/>
            <person name="Holt S."/>
            <person name="Cochrane G."/>
            <person name="Meng A."/>
            <person name="Brown T."/>
            <person name="Cohen L."/>
        </authorList>
    </citation>
    <scope>NUCLEOTIDE SEQUENCE</scope>
    <source>
        <strain evidence="2">CCMP644</strain>
    </source>
</reference>
<name>A0A7S1MX03_HEMAN</name>
<feature type="region of interest" description="Disordered" evidence="1">
    <location>
        <begin position="42"/>
        <end position="82"/>
    </location>
</feature>
<protein>
    <submittedName>
        <fullName evidence="2">Uncharacterized protein</fullName>
    </submittedName>
</protein>
<sequence length="104" mass="11641">MASVVMEGRKRAEEGRPTRVKGALFAGEDGDWMREMCHRNRFSTGRQGDGHSAPGAALGWTGKWPEPVDRAQQKRRREREAISTKWAAGVRGKDGHIGWRGELI</sequence>
<dbReference type="EMBL" id="HBFX01058580">
    <property type="protein sequence ID" value="CAD8984234.1"/>
    <property type="molecule type" value="Transcribed_RNA"/>
</dbReference>
<dbReference type="AlphaFoldDB" id="A0A7S1MX03"/>
<feature type="compositionally biased region" description="Basic and acidic residues" evidence="1">
    <location>
        <begin position="66"/>
        <end position="82"/>
    </location>
</feature>
<proteinExistence type="predicted"/>
<accession>A0A7S1MX03</accession>